<dbReference type="Proteomes" id="UP000814140">
    <property type="component" value="Unassembled WGS sequence"/>
</dbReference>
<comment type="caution">
    <text evidence="1">The sequence shown here is derived from an EMBL/GenBank/DDBJ whole genome shotgun (WGS) entry which is preliminary data.</text>
</comment>
<organism evidence="1 2">
    <name type="scientific">Artomyces pyxidatus</name>
    <dbReference type="NCBI Taxonomy" id="48021"/>
    <lineage>
        <taxon>Eukaryota</taxon>
        <taxon>Fungi</taxon>
        <taxon>Dikarya</taxon>
        <taxon>Basidiomycota</taxon>
        <taxon>Agaricomycotina</taxon>
        <taxon>Agaricomycetes</taxon>
        <taxon>Russulales</taxon>
        <taxon>Auriscalpiaceae</taxon>
        <taxon>Artomyces</taxon>
    </lineage>
</organism>
<name>A0ACB8SMW7_9AGAM</name>
<protein>
    <submittedName>
        <fullName evidence="1">Uncharacterized protein</fullName>
    </submittedName>
</protein>
<evidence type="ECO:0000313" key="1">
    <source>
        <dbReference type="EMBL" id="KAI0057592.1"/>
    </source>
</evidence>
<accession>A0ACB8SMW7</accession>
<evidence type="ECO:0000313" key="2">
    <source>
        <dbReference type="Proteomes" id="UP000814140"/>
    </source>
</evidence>
<keyword evidence="2" id="KW-1185">Reference proteome</keyword>
<dbReference type="EMBL" id="MU277245">
    <property type="protein sequence ID" value="KAI0057592.1"/>
    <property type="molecule type" value="Genomic_DNA"/>
</dbReference>
<reference evidence="1" key="1">
    <citation type="submission" date="2021-03" db="EMBL/GenBank/DDBJ databases">
        <authorList>
            <consortium name="DOE Joint Genome Institute"/>
            <person name="Ahrendt S."/>
            <person name="Looney B.P."/>
            <person name="Miyauchi S."/>
            <person name="Morin E."/>
            <person name="Drula E."/>
            <person name="Courty P.E."/>
            <person name="Chicoki N."/>
            <person name="Fauchery L."/>
            <person name="Kohler A."/>
            <person name="Kuo A."/>
            <person name="Labutti K."/>
            <person name="Pangilinan J."/>
            <person name="Lipzen A."/>
            <person name="Riley R."/>
            <person name="Andreopoulos W."/>
            <person name="He G."/>
            <person name="Johnson J."/>
            <person name="Barry K.W."/>
            <person name="Grigoriev I.V."/>
            <person name="Nagy L."/>
            <person name="Hibbett D."/>
            <person name="Henrissat B."/>
            <person name="Matheny P.B."/>
            <person name="Labbe J."/>
            <person name="Martin F."/>
        </authorList>
    </citation>
    <scope>NUCLEOTIDE SEQUENCE</scope>
    <source>
        <strain evidence="1">HHB10654</strain>
    </source>
</reference>
<gene>
    <name evidence="1" type="ORF">BV25DRAFT_1920058</name>
</gene>
<reference evidence="1" key="2">
    <citation type="journal article" date="2022" name="New Phytol.">
        <title>Evolutionary transition to the ectomycorrhizal habit in the genomes of a hyperdiverse lineage of mushroom-forming fungi.</title>
        <authorList>
            <person name="Looney B."/>
            <person name="Miyauchi S."/>
            <person name="Morin E."/>
            <person name="Drula E."/>
            <person name="Courty P.E."/>
            <person name="Kohler A."/>
            <person name="Kuo A."/>
            <person name="LaButti K."/>
            <person name="Pangilinan J."/>
            <person name="Lipzen A."/>
            <person name="Riley R."/>
            <person name="Andreopoulos W."/>
            <person name="He G."/>
            <person name="Johnson J."/>
            <person name="Nolan M."/>
            <person name="Tritt A."/>
            <person name="Barry K.W."/>
            <person name="Grigoriev I.V."/>
            <person name="Nagy L.G."/>
            <person name="Hibbett D."/>
            <person name="Henrissat B."/>
            <person name="Matheny P.B."/>
            <person name="Labbe J."/>
            <person name="Martin F.M."/>
        </authorList>
    </citation>
    <scope>NUCLEOTIDE SEQUENCE</scope>
    <source>
        <strain evidence="1">HHB10654</strain>
    </source>
</reference>
<proteinExistence type="predicted"/>
<sequence length="185" mass="20595">MPFSAILPRRLRHFLHFVSLEAIAAAPSQWTRGHRRARRRFAETASFGTRTILDYGASESADGVPADVRDEDYHFESPPPKKYIPPRRILDPPPSLDEDNHPVSTSSMSSLSSLYTVSTPTHPATPVGLLDDEAAFESPEFNCPLAPPPEHYRRRRSQCVVVGDDDENAADVCGQVGLEPLRFPF</sequence>